<dbReference type="Proteomes" id="UP000536195">
    <property type="component" value="Unassembled WGS sequence"/>
</dbReference>
<evidence type="ECO:0000313" key="3">
    <source>
        <dbReference type="Proteomes" id="UP000522365"/>
    </source>
</evidence>
<name>A0A7J9NZD4_METMI</name>
<sequence length="187" mass="20883">MSENKNENKNQEKIENKGSVKMVEKGLKAINLADIPKSQEIEVGTTTVRFSAGTEGIPIFTKEGKQVMNGNYPKNEYVPSLKSVGSILIRVKNGFKQDSVEISYSTLRAVLNQIENNETIKAMMNAYSIVETVSQWKTGFETGTMDKDTILVLAERNGIPENHIRSLIFGEDVEFKTTAQDKYVIEA</sequence>
<evidence type="ECO:0000313" key="2">
    <source>
        <dbReference type="EMBL" id="MBB6400990.1"/>
    </source>
</evidence>
<dbReference type="AlphaFoldDB" id="A0A7J9NZD4"/>
<evidence type="ECO:0000313" key="1">
    <source>
        <dbReference type="EMBL" id="MBA2852661.1"/>
    </source>
</evidence>
<evidence type="ECO:0000313" key="4">
    <source>
        <dbReference type="Proteomes" id="UP000536195"/>
    </source>
</evidence>
<proteinExistence type="predicted"/>
<organism evidence="1 3">
    <name type="scientific">Methanococcus maripaludis</name>
    <name type="common">Methanococcus deltae</name>
    <dbReference type="NCBI Taxonomy" id="39152"/>
    <lineage>
        <taxon>Archaea</taxon>
        <taxon>Methanobacteriati</taxon>
        <taxon>Methanobacteriota</taxon>
        <taxon>Methanomada group</taxon>
        <taxon>Methanococci</taxon>
        <taxon>Methanococcales</taxon>
        <taxon>Methanococcaceae</taxon>
        <taxon>Methanococcus</taxon>
    </lineage>
</organism>
<protein>
    <submittedName>
        <fullName evidence="1">Uncharacterized protein</fullName>
    </submittedName>
</protein>
<reference evidence="1 3" key="1">
    <citation type="submission" date="2020-07" db="EMBL/GenBank/DDBJ databases">
        <title>Genomic Encyclopedia of Type Strains, Phase IV (KMG-V): Genome sequencing to study the core and pangenomes of soil and plant-associated prokaryotes.</title>
        <authorList>
            <person name="Whitman W."/>
        </authorList>
    </citation>
    <scope>NUCLEOTIDE SEQUENCE [LARGE SCALE GENOMIC DNA]</scope>
    <source>
        <strain evidence="2 4">C11</strain>
        <strain evidence="1 3">S1</strain>
    </source>
</reference>
<dbReference type="EMBL" id="JACHEC010000001">
    <property type="protein sequence ID" value="MBB6400990.1"/>
    <property type="molecule type" value="Genomic_DNA"/>
</dbReference>
<accession>A0A7J9NZD4</accession>
<gene>
    <name evidence="1" type="ORF">HNP89_000598</name>
    <name evidence="2" type="ORF">HNP92_000275</name>
</gene>
<comment type="caution">
    <text evidence="1">The sequence shown here is derived from an EMBL/GenBank/DDBJ whole genome shotgun (WGS) entry which is preliminary data.</text>
</comment>
<dbReference type="EMBL" id="JACDUK010000001">
    <property type="protein sequence ID" value="MBA2852661.1"/>
    <property type="molecule type" value="Genomic_DNA"/>
</dbReference>
<dbReference type="RefSeq" id="WP_181503901.1">
    <property type="nucleotide sequence ID" value="NZ_JACDUK010000001.1"/>
</dbReference>
<dbReference type="Proteomes" id="UP000522365">
    <property type="component" value="Unassembled WGS sequence"/>
</dbReference>